<proteinExistence type="predicted"/>
<evidence type="ECO:0000313" key="2">
    <source>
        <dbReference type="EMBL" id="KAF7125330.1"/>
    </source>
</evidence>
<reference evidence="2" key="1">
    <citation type="submission" date="2020-06" db="EMBL/GenBank/DDBJ databases">
        <title>Draft genome sequences of strains closely related to Aspergillus parafelis and Aspergillus hiratsukae.</title>
        <authorList>
            <person name="Dos Santos R.A.C."/>
            <person name="Rivero-Menendez O."/>
            <person name="Steenwyk J.L."/>
            <person name="Mead M.E."/>
            <person name="Goldman G.H."/>
            <person name="Alastruey-Izquierdo A."/>
            <person name="Rokas A."/>
        </authorList>
    </citation>
    <scope>NUCLEOTIDE SEQUENCE</scope>
    <source>
        <strain evidence="2">CNM-CM5793</strain>
        <strain evidence="3">CNM-CM6106</strain>
    </source>
</reference>
<evidence type="ECO:0000256" key="1">
    <source>
        <dbReference type="SAM" id="MobiDB-lite"/>
    </source>
</evidence>
<organism evidence="2 4">
    <name type="scientific">Aspergillus hiratsukae</name>
    <dbReference type="NCBI Taxonomy" id="1194566"/>
    <lineage>
        <taxon>Eukaryota</taxon>
        <taxon>Fungi</taxon>
        <taxon>Dikarya</taxon>
        <taxon>Ascomycota</taxon>
        <taxon>Pezizomycotina</taxon>
        <taxon>Eurotiomycetes</taxon>
        <taxon>Eurotiomycetidae</taxon>
        <taxon>Eurotiales</taxon>
        <taxon>Aspergillaceae</taxon>
        <taxon>Aspergillus</taxon>
        <taxon>Aspergillus subgen. Fumigati</taxon>
    </lineage>
</organism>
<gene>
    <name evidence="2" type="ORF">CNMCM5793_001508</name>
    <name evidence="3" type="ORF">CNMCM6106_005720</name>
</gene>
<dbReference type="OrthoDB" id="2104739at2759"/>
<feature type="region of interest" description="Disordered" evidence="1">
    <location>
        <begin position="1"/>
        <end position="53"/>
    </location>
</feature>
<dbReference type="AlphaFoldDB" id="A0A8H6PC01"/>
<dbReference type="Proteomes" id="UP000630445">
    <property type="component" value="Unassembled WGS sequence"/>
</dbReference>
<protein>
    <submittedName>
        <fullName evidence="2">Uncharacterized protein</fullName>
    </submittedName>
</protein>
<keyword evidence="4" id="KW-1185">Reference proteome</keyword>
<feature type="compositionally biased region" description="Polar residues" evidence="1">
    <location>
        <begin position="30"/>
        <end position="44"/>
    </location>
</feature>
<accession>A0A8H6PC01</accession>
<sequence length="547" mass="61449">MSLASPKPRDHVSPRRSRRLARQPPEVESRNGSSSKVNPQQSVNGKPEPPETFTDLIDAARARVERYVNGSRPQEKYLRPSLNAFLEWLPPGGQTSVARDIVSSGNDDQKLWQVFHDLLTGVLYPMMAESPTLREPESPSNFSKPNLEVFAGTLIQPEVRGSDFRDECARRDDYRCCVTGYLDLKQWKKIGRPAHELKAFVECADIIPCSYASWAGSESSKRDRTAKFQCSEGAENIPLPDPMFLDCHHRLAEIINAADLPSYIWVKMRDWRDLKDYITLQGLNRALPIRQGITSVAPKTCAKCKGTDGPWTWDAQGACHQLLNNLKTNVECFNTPGKPTLDNDKWVRWGPNENTWVSKTGLSGRQRLTTYGQTPVPKELVPGLSQADRDNADNLSYYHKRNFTLFLSYPRDGQNPNGQWPDQSFDKGSITGGAPLQPRGSRYQNHRANGLCTDGMTTKDTWAGLAKILVVYQCKISFNGSPGPTKRDSTPLGYLAGDPYYSIERVEGTERTVALPEDWDGQELRESWVVKDSEDMEDGDFTEKESG</sequence>
<feature type="region of interest" description="Disordered" evidence="1">
    <location>
        <begin position="525"/>
        <end position="547"/>
    </location>
</feature>
<dbReference type="EMBL" id="JACBAF010002284">
    <property type="protein sequence ID" value="KAF7158845.1"/>
    <property type="molecule type" value="Genomic_DNA"/>
</dbReference>
<dbReference type="Proteomes" id="UP000662466">
    <property type="component" value="Unassembled WGS sequence"/>
</dbReference>
<evidence type="ECO:0000313" key="4">
    <source>
        <dbReference type="Proteomes" id="UP000630445"/>
    </source>
</evidence>
<comment type="caution">
    <text evidence="2">The sequence shown here is derived from an EMBL/GenBank/DDBJ whole genome shotgun (WGS) entry which is preliminary data.</text>
</comment>
<name>A0A8H6PC01_9EURO</name>
<evidence type="ECO:0000313" key="3">
    <source>
        <dbReference type="EMBL" id="KAF7158845.1"/>
    </source>
</evidence>
<dbReference type="EMBL" id="JACBAD010001986">
    <property type="protein sequence ID" value="KAF7125330.1"/>
    <property type="molecule type" value="Genomic_DNA"/>
</dbReference>